<feature type="compositionally biased region" description="Polar residues" evidence="1">
    <location>
        <begin position="461"/>
        <end position="482"/>
    </location>
</feature>
<feature type="region of interest" description="Disordered" evidence="1">
    <location>
        <begin position="230"/>
        <end position="251"/>
    </location>
</feature>
<keyword evidence="4" id="KW-1185">Reference proteome</keyword>
<dbReference type="EMBL" id="JARBHB010000006">
    <property type="protein sequence ID" value="KAJ8880289.1"/>
    <property type="molecule type" value="Genomic_DNA"/>
</dbReference>
<name>A0ABQ9H7P3_9NEOP</name>
<evidence type="ECO:0000256" key="1">
    <source>
        <dbReference type="SAM" id="MobiDB-lite"/>
    </source>
</evidence>
<feature type="domain" description="HPS5 TPR" evidence="2">
    <location>
        <begin position="798"/>
        <end position="978"/>
    </location>
</feature>
<evidence type="ECO:0000259" key="2">
    <source>
        <dbReference type="Pfam" id="PF23757"/>
    </source>
</evidence>
<protein>
    <recommendedName>
        <fullName evidence="2">HPS5 TPR domain-containing protein</fullName>
    </recommendedName>
</protein>
<dbReference type="Pfam" id="PF23757">
    <property type="entry name" value="TPR_HPS5_insect"/>
    <property type="match status" value="1"/>
</dbReference>
<gene>
    <name evidence="3" type="ORF">PR048_016755</name>
</gene>
<proteinExistence type="predicted"/>
<sequence>MVDCLQPNCDRFFAACKCVLELTLAHGSGVSVRGGAGKAEVQWDNGRHLCCVNYTLKMCYRHNSTSQIVKYAHWDECYVVQPAKPMFPVPPFQLMQLDSRIVQIDWFAELLLVSTLTRCYLCDTIKEQYRQIGHKLREGEFGACFYHPADSAVPRRSEPRNGVTDRTSFISVGEAEESRSCEGLQDVRLFSARPGSRLWEVDAQGTVLRTHQFKDALAIPPARIVNLSESDCTGSQSSASTDESQPSSWTSQSFNFPRLYTISKNFLMTFRQSGVYIFKPEGASVVLWSDRFKDIVDGKVVKDTMYLYTVSGDVRALTLTSIEDFLVKLYFQKQYSLCAELCFTHEDYLLSQIAVSPKICILSDLARKVDNLELTERISPLLEAISKLYDDKRSSIKLKSGIVVIGNQHYLAKEDENQLHSRLATFIEENALKEKSRSLNTSPKVMRRRRSAASVVKNDNKSGSTSSLPDLLQNSNSDSSRTLSDDEHNVINSPEARQVLKEIGQSMSGKLVTGTKTLKEKWQMLNKMKFLGSNNYVELVGIRPQNHKNDDDKQLDPHDENTEDVVYNKSVHRHPALDVSPVLEVCQEIQSSDVETITVNCAKFFSCLKSLFKEFCYGAEATGKARTSENMDISLVLQEVSKGCDLNFLNASLIHFPFHHYFQGDSLRLVYDTLHNLFQFPFIIDFVKTLESEELLPVPDQLLNVYKLAELELDAKMCQFLHGFSDIIDPNTMLQNIKCLNMSCYYKSLVVLLDIYQKGKQLHIKDAEDENCCLMMQLNIILMMLRMDQVESCSKMREAVDLKDVFYLILRVQEMCVESGVEVNKAKMDSHRMFLSFLDKSPHSSEGVSSTLNDPELSAFLIAAYEELNSNVAHSCRCGYPAPHPAEPQFPAIGHSILRHLLTVGSSSIKKFLHKIPGLWRSYLDMKGNSFDTSNLPLIIHLGDIVLLEKVLSQMSSELWADAFEMFAKFRSGLCLNCKKQATWTACDGGISWSLFGMLAVKCLGPSSALSYVSKYADDIRPGELDSRQVEQRIQSTHCGNLRNPTVIRMELHNTTRLPLQWPPKCGAAGKIKCRVNPQQFDGIVRTEVVQFLEVQ</sequence>
<evidence type="ECO:0000313" key="3">
    <source>
        <dbReference type="EMBL" id="KAJ8880289.1"/>
    </source>
</evidence>
<dbReference type="PANTHER" id="PTHR23287:SF18">
    <property type="entry name" value="BLOC-2 COMPLEX MEMBER HPS5"/>
    <property type="match status" value="1"/>
</dbReference>
<dbReference type="InterPro" id="IPR056446">
    <property type="entry name" value="TPR_HPS5_insects"/>
</dbReference>
<organism evidence="3 4">
    <name type="scientific">Dryococelus australis</name>
    <dbReference type="NCBI Taxonomy" id="614101"/>
    <lineage>
        <taxon>Eukaryota</taxon>
        <taxon>Metazoa</taxon>
        <taxon>Ecdysozoa</taxon>
        <taxon>Arthropoda</taxon>
        <taxon>Hexapoda</taxon>
        <taxon>Insecta</taxon>
        <taxon>Pterygota</taxon>
        <taxon>Neoptera</taxon>
        <taxon>Polyneoptera</taxon>
        <taxon>Phasmatodea</taxon>
        <taxon>Verophasmatodea</taxon>
        <taxon>Anareolatae</taxon>
        <taxon>Phasmatidae</taxon>
        <taxon>Eurycanthinae</taxon>
        <taxon>Dryococelus</taxon>
    </lineage>
</organism>
<dbReference type="Proteomes" id="UP001159363">
    <property type="component" value="Chromosome 5"/>
</dbReference>
<comment type="caution">
    <text evidence="3">The sequence shown here is derived from an EMBL/GenBank/DDBJ whole genome shotgun (WGS) entry which is preliminary data.</text>
</comment>
<reference evidence="3 4" key="1">
    <citation type="submission" date="2023-02" db="EMBL/GenBank/DDBJ databases">
        <title>LHISI_Scaffold_Assembly.</title>
        <authorList>
            <person name="Stuart O.P."/>
            <person name="Cleave R."/>
            <person name="Magrath M.J.L."/>
            <person name="Mikheyev A.S."/>
        </authorList>
    </citation>
    <scope>NUCLEOTIDE SEQUENCE [LARGE SCALE GENOMIC DNA]</scope>
    <source>
        <strain evidence="3">Daus_M_001</strain>
        <tissue evidence="3">Leg muscle</tissue>
    </source>
</reference>
<accession>A0ABQ9H7P3</accession>
<evidence type="ECO:0000313" key="4">
    <source>
        <dbReference type="Proteomes" id="UP001159363"/>
    </source>
</evidence>
<dbReference type="PANTHER" id="PTHR23287">
    <property type="entry name" value="RUBY-EYE2-LIKE PROTEIN"/>
    <property type="match status" value="1"/>
</dbReference>
<feature type="region of interest" description="Disordered" evidence="1">
    <location>
        <begin position="437"/>
        <end position="492"/>
    </location>
</feature>